<dbReference type="SMART" id="SM00869">
    <property type="entry name" value="Autotransporter"/>
    <property type="match status" value="1"/>
</dbReference>
<dbReference type="EMBL" id="NEVJ01000001">
    <property type="protein sequence ID" value="OZI26257.1"/>
    <property type="molecule type" value="Genomic_DNA"/>
</dbReference>
<organism evidence="3 4">
    <name type="scientific">Bordetella genomosp. 9</name>
    <dbReference type="NCBI Taxonomy" id="1416803"/>
    <lineage>
        <taxon>Bacteria</taxon>
        <taxon>Pseudomonadati</taxon>
        <taxon>Pseudomonadota</taxon>
        <taxon>Betaproteobacteria</taxon>
        <taxon>Burkholderiales</taxon>
        <taxon>Alcaligenaceae</taxon>
        <taxon>Bordetella</taxon>
    </lineage>
</organism>
<feature type="region of interest" description="Disordered" evidence="1">
    <location>
        <begin position="1"/>
        <end position="34"/>
    </location>
</feature>
<proteinExistence type="predicted"/>
<reference evidence="3" key="1">
    <citation type="submission" date="2017-05" db="EMBL/GenBank/DDBJ databases">
        <title>Complete and WGS of Bordetella genogroups.</title>
        <authorList>
            <person name="Spilker T."/>
            <person name="Lipuma J."/>
        </authorList>
    </citation>
    <scope>NUCLEOTIDE SEQUENCE</scope>
    <source>
        <strain evidence="3">AU21707</strain>
    </source>
</reference>
<gene>
    <name evidence="3" type="ORF">CAL26_02660</name>
</gene>
<dbReference type="SUPFAM" id="SSF103515">
    <property type="entry name" value="Autotransporter"/>
    <property type="match status" value="1"/>
</dbReference>
<dbReference type="RefSeq" id="WP_094845363.1">
    <property type="nucleotide sequence ID" value="NZ_NEVJ01000001.1"/>
</dbReference>
<evidence type="ECO:0000259" key="2">
    <source>
        <dbReference type="PROSITE" id="PS51208"/>
    </source>
</evidence>
<dbReference type="OrthoDB" id="8644697at2"/>
<dbReference type="Proteomes" id="UP000216857">
    <property type="component" value="Unassembled WGS sequence"/>
</dbReference>
<keyword evidence="4" id="KW-1185">Reference proteome</keyword>
<sequence>MNETAGFPKQHTTTKDAPARHASHADLAPGPIPPSAGTWPRLSVLSAAVACGLIGVLPRVAQASCSSSTANGTTTETCSISSGSYSTGQALLYSGASGTSSNKTGSAGPQVSITNDGNFSLNYSTSNIVGGAAILGGSEGGTGYDEGTAGSAGAITLTNNGTLSAFLNGSGGGFFPTGKLLYALSAGGSGSQDNKNNNSNGGLGGNSGTVTVTNNAALSMSGTVSGEGFFGILADARGGLGGEQNNSAFGDQLGGGGGSASTATVNNNGSIALGSSGSRVQGVALGAAILSQSVGGSGGPNNGNAGAGGYGVITNTAPISVYWNATTQGYLFGLAARSAGGDGLPSTDNSDRGGAGGNAEYASVTASNANVLLDVTGSPSAVGAGIAALSHGGAGGQGPGSDEYGGSGGASWGSQVKLIDGGSVTTRGDSMFGILAESLGGLGGDGSNGGALAGTGGGGGFGGNGGLVYVYTDASTTITTSGNYSAAIVGHSVGGGGGTGSDFVGVLGGSGGNGGNGGDASSVTIQAAGSINTSGDHAYGILAQSVGGSGGNGGVDTSSLVSLGGSGAGGGTAGMAQVANTGPITTAGYAAHGIVAQSIGGGGGAAGSSNGLLAVGGNAAGTTTSPGGMVQVYNSGAVTTSGNAAIGLLAQSVGGGGGTGGSAKGIAGVGGTGSAGGAGGAVNMFNLGTIQTTGSYAIGALAQSVGGGGGNGGDTMTVSTGVSLGIGGSASGGGNGGTVCVDNTGACGPLPAILPGVITTQGDYAVGLVAQSVGGGGGNGGSASNVSLASFVQLQIGGSAGAGGSGGNVSVQQDFLSIATSGQHATGLLAQSIGGGGGNGGDSSYFNATIGFDAGVAIGGSGGAGGSAGTTTVTLNNGSIVTGMPPPNVNPATFAPDDAFGILAQSIGGGGGNGGSATAKDFVLVAPTGTGVPVAVNMQASVGGNGGIAGAGNTVTVNLANGTSVATLGDGSHAVVAQSIGGGGGNGGDASTLSTTLGDSDSVEISSSIAIGGINTGSGSNGGQVNVTLGDAGSAYARIPAALQLPPVDVRPPASTIVTYGDYANGVLAQSIGGGGGNGGVGASNAYAQGGLVNLKATVGLGGQGGQGADGGTVTVTQNPNQTIQTLGSGSRGITAQSIGGGGGNSQGGTLYLGGAVNGYGGRLSVGVGKTGGSGGNGGAVTATTSGAIATAGGDADGVMLQSVGGGGGLGGSIGADASSNPILDRIGTFEDNKNRLSDSGATYTLTVNVGGSGGGGGDGGAVTFTHAGQIATQGDWADGYVAQSIGGGGGAGGSSTASGSKVNANITVGVGGTGGVSGNGGDVKAVFDDDHANLITTAGYSAYGVLLQSIGGGGGQGGDGSDMASGNITVGGVAGGAGGASGSGGTITIPTGGSWINISTTGSDSPALVMQSIGGGGGIGGAGNTSYALGLNTHEIALAVGGKGGVTGDGGSINASTGGAFTTTGPRAYGVLVQSIGGGGGIGGAGNSGNLLGAGLGGSGGAGGNGGSVNLALTGGSRLNTSGAGAHAIVAQSVGGGGGIAGDSSLSLQLDPADWSGKPADANASGNGGPVTVSADGGVNVYGTNAFGILAQSIGGGGGVGGVGGSGFAGNTNVSAQGTAGAVQVTQAGTLNATGSGGTGIFAQSQGPSGNGIITVTVNGSVQGGTGDNGNGVWIVSGTDNVLNVGAGGSISALSGVAVRYSGDNETSLGSVLTINNSGTVQGNVICNNLSGNTACTGNLPDLNNASTGTLANASIYQADVDNAGLMVIGTPGRYDTTSVSGSFRQQPAGVLRVTTDFDQLRTNSLVVQGPSTLDGKVDVTPTNLLPDREVTVLTTQGATQGQLDAVDSPVIDYATRQAGPDVRVRAAGADFAASSMGLRHNQETVANNLQRAWDAGGNPGFGVLFAALDQASRQGADTYRQSLSDLSPGVALAPAVQMQASMARFNNGMMSCPVFTGSGPLTGERDCLWGQVTGRSTHQDGNGGTADLKYDSMTYQFGGQRQFRPDWFIGASGAYQSSQLRGQDGRVTGDGDSGYLGVVLKHQAGPWTFSGALGGGYGSYELDRNIGIPGLQSTADGNPDVYSMGAKLRAARTFAPTDSFYLKPYLDLDATYVRMPGYKESGNELHLSVDGSDQFVMALSPMLEIGGRAELGNGATMRPYAYAGASFLSKDKWRTNASFQGAPAGSGSFSTTMETDSVIARIGAGLQVTTKSGVDFRLQYDGELSGRIASHSGTLRVMAPF</sequence>
<dbReference type="InterPro" id="IPR036709">
    <property type="entry name" value="Autotransporte_beta_dom_sf"/>
</dbReference>
<protein>
    <submittedName>
        <fullName evidence="3">Autotransporter</fullName>
    </submittedName>
</protein>
<accession>A0A261RNA1</accession>
<dbReference type="InterPro" id="IPR005546">
    <property type="entry name" value="Autotransporte_beta"/>
</dbReference>
<comment type="caution">
    <text evidence="3">The sequence shown here is derived from an EMBL/GenBank/DDBJ whole genome shotgun (WGS) entry which is preliminary data.</text>
</comment>
<name>A0A261RNA1_9BORD</name>
<evidence type="ECO:0000313" key="4">
    <source>
        <dbReference type="Proteomes" id="UP000216857"/>
    </source>
</evidence>
<feature type="domain" description="Autotransporter" evidence="2">
    <location>
        <begin position="1963"/>
        <end position="2243"/>
    </location>
</feature>
<evidence type="ECO:0000256" key="1">
    <source>
        <dbReference type="SAM" id="MobiDB-lite"/>
    </source>
</evidence>
<dbReference type="PROSITE" id="PS51208">
    <property type="entry name" value="AUTOTRANSPORTER"/>
    <property type="match status" value="1"/>
</dbReference>
<evidence type="ECO:0000313" key="3">
    <source>
        <dbReference type="EMBL" id="OZI26257.1"/>
    </source>
</evidence>